<accession>A0A450XTX2</accession>
<proteinExistence type="predicted"/>
<evidence type="ECO:0000313" key="3">
    <source>
        <dbReference type="EMBL" id="VFK76868.1"/>
    </source>
</evidence>
<evidence type="ECO:0000313" key="1">
    <source>
        <dbReference type="EMBL" id="VFK32740.1"/>
    </source>
</evidence>
<organism evidence="1">
    <name type="scientific">Candidatus Kentrum sp. MB</name>
    <dbReference type="NCBI Taxonomy" id="2138164"/>
    <lineage>
        <taxon>Bacteria</taxon>
        <taxon>Pseudomonadati</taxon>
        <taxon>Pseudomonadota</taxon>
        <taxon>Gammaproteobacteria</taxon>
        <taxon>Candidatus Kentrum</taxon>
    </lineage>
</organism>
<dbReference type="EMBL" id="CAADFO010000124">
    <property type="protein sequence ID" value="VFK32740.1"/>
    <property type="molecule type" value="Genomic_DNA"/>
</dbReference>
<dbReference type="EMBL" id="CAADGH010000079">
    <property type="protein sequence ID" value="VFK76868.1"/>
    <property type="molecule type" value="Genomic_DNA"/>
</dbReference>
<dbReference type="AlphaFoldDB" id="A0A450XTX2"/>
<name>A0A450XTX2_9GAMM</name>
<protein>
    <submittedName>
        <fullName evidence="1">Uncharacterized protein</fullName>
    </submittedName>
</protein>
<evidence type="ECO:0000313" key="2">
    <source>
        <dbReference type="EMBL" id="VFK34591.1"/>
    </source>
</evidence>
<reference evidence="1" key="1">
    <citation type="submission" date="2019-02" db="EMBL/GenBank/DDBJ databases">
        <authorList>
            <person name="Gruber-Vodicka R. H."/>
            <person name="Seah K. B. B."/>
        </authorList>
    </citation>
    <scope>NUCLEOTIDE SEQUENCE</scope>
    <source>
        <strain evidence="1">BECK_BZ197</strain>
        <strain evidence="3">BECK_BZ198</strain>
        <strain evidence="2">BECK_BZ199</strain>
    </source>
</reference>
<gene>
    <name evidence="1" type="ORF">BECKMB1821G_GA0114241_11245</name>
    <name evidence="3" type="ORF">BECKMB1821H_GA0114242_107919</name>
    <name evidence="2" type="ORF">BECKMB1821I_GA0114274_10775</name>
</gene>
<sequence length="132" mass="15274">MMKSLIAALVLAVFSANVWALDIYIRDRELSFRANSESNIRADDIYHEYSCSPEQIRLTQDSIEFFWAEGERDGCSALDEKRPYKLESEMRGNFEIFASSNAYRLNQVEEFDSITLKRIGGGNPWVAYTKER</sequence>
<dbReference type="EMBL" id="CAADFQ010000077">
    <property type="protein sequence ID" value="VFK34591.1"/>
    <property type="molecule type" value="Genomic_DNA"/>
</dbReference>